<dbReference type="PROSITE" id="PS51898">
    <property type="entry name" value="TYR_RECOMBINASE"/>
    <property type="match status" value="1"/>
</dbReference>
<organism evidence="4">
    <name type="scientific">Herbaspirillum huttiense subsp. nephrolepidis</name>
    <dbReference type="NCBI Taxonomy" id="3075126"/>
    <lineage>
        <taxon>Bacteria</taxon>
        <taxon>Pseudomonadati</taxon>
        <taxon>Pseudomonadota</taxon>
        <taxon>Betaproteobacteria</taxon>
        <taxon>Burkholderiales</taxon>
        <taxon>Oxalobacteraceae</taxon>
        <taxon>Herbaspirillum</taxon>
    </lineage>
</organism>
<protein>
    <submittedName>
        <fullName evidence="4">Site-specific integrase</fullName>
    </submittedName>
</protein>
<keyword evidence="2" id="KW-0233">DNA recombination</keyword>
<accession>A0AAE4GAY5</accession>
<dbReference type="GO" id="GO:0006310">
    <property type="term" value="P:DNA recombination"/>
    <property type="evidence" value="ECO:0007669"/>
    <property type="project" value="UniProtKB-KW"/>
</dbReference>
<dbReference type="RefSeq" id="WP_204725493.1">
    <property type="nucleotide sequence ID" value="NZ_JAVLSM010000001.1"/>
</dbReference>
<proteinExistence type="predicted"/>
<dbReference type="InterPro" id="IPR010998">
    <property type="entry name" value="Integrase_recombinase_N"/>
</dbReference>
<reference evidence="4" key="1">
    <citation type="submission" date="2023-02" db="EMBL/GenBank/DDBJ databases">
        <title>Description of Herbaspirillum huttiense subsp. nephrolepsisexaltata and Herbaspirillum huttiense subsp. lycopersicon.</title>
        <authorList>
            <person name="Poudel M."/>
            <person name="Sharma A."/>
            <person name="Goss E."/>
            <person name="Tapia J.H."/>
            <person name="Harmon C.M."/>
            <person name="Jones J.B."/>
        </authorList>
    </citation>
    <scope>NUCLEOTIDE SEQUENCE</scope>
    <source>
        <strain evidence="4">NC40101</strain>
    </source>
</reference>
<dbReference type="InterPro" id="IPR052925">
    <property type="entry name" value="Phage_Integrase-like_Recomb"/>
</dbReference>
<dbReference type="GO" id="GO:0015074">
    <property type="term" value="P:DNA integration"/>
    <property type="evidence" value="ECO:0007669"/>
    <property type="project" value="InterPro"/>
</dbReference>
<evidence type="ECO:0000256" key="2">
    <source>
        <dbReference type="ARBA" id="ARBA00023172"/>
    </source>
</evidence>
<sequence>MPAEPAPLNIDDYLHAATRDNTRRSYRAAVKHFEVEWGGFLPATADSLVRYLAEHAGKLAHNTLKQRISALGQWHVDQGFPDPTKAPVVRKMLRGILELHPAQEKRAKPLQLEALEQTIAHLERERELARQQARFADLLRHTRDKALLLIGFWRGFRSDELARLDIERIEAVAGEGMRIHLPRTKTDRSLKGSTYKTPALSRLCPVAAYLDWLAVSGLSSGPVLRGIDRWGRISEEAVNAASIIPLLRRILKSAGIDDAHLYSSHSLRRGFASWASANGWEMRALMEYVGWKNIHSAARYVESQDPYHRAMLERLLPQQTAALGTPDQAEP</sequence>
<dbReference type="PANTHER" id="PTHR34605:SF4">
    <property type="entry name" value="DNA ADENINE METHYLTRANSFERASE"/>
    <property type="match status" value="1"/>
</dbReference>
<evidence type="ECO:0000313" key="4">
    <source>
        <dbReference type="EMBL" id="MDT0339119.1"/>
    </source>
</evidence>
<dbReference type="InterPro" id="IPR011010">
    <property type="entry name" value="DNA_brk_join_enz"/>
</dbReference>
<name>A0AAE4GAY5_9BURK</name>
<evidence type="ECO:0000256" key="1">
    <source>
        <dbReference type="ARBA" id="ARBA00023125"/>
    </source>
</evidence>
<dbReference type="CDD" id="cd00799">
    <property type="entry name" value="INT_Cre_C"/>
    <property type="match status" value="1"/>
</dbReference>
<dbReference type="PANTHER" id="PTHR34605">
    <property type="entry name" value="PHAGE_INTEGRASE DOMAIN-CONTAINING PROTEIN"/>
    <property type="match status" value="1"/>
</dbReference>
<dbReference type="Gene3D" id="1.10.443.10">
    <property type="entry name" value="Intergrase catalytic core"/>
    <property type="match status" value="1"/>
</dbReference>
<evidence type="ECO:0000259" key="3">
    <source>
        <dbReference type="PROSITE" id="PS51898"/>
    </source>
</evidence>
<dbReference type="EMBL" id="JAVRAA010000011">
    <property type="protein sequence ID" value="MDT0339119.1"/>
    <property type="molecule type" value="Genomic_DNA"/>
</dbReference>
<dbReference type="GO" id="GO:0003677">
    <property type="term" value="F:DNA binding"/>
    <property type="evidence" value="ECO:0007669"/>
    <property type="project" value="UniProtKB-KW"/>
</dbReference>
<dbReference type="AlphaFoldDB" id="A0AAE4GAY5"/>
<dbReference type="InterPro" id="IPR013762">
    <property type="entry name" value="Integrase-like_cat_sf"/>
</dbReference>
<feature type="domain" description="Tyr recombinase" evidence="3">
    <location>
        <begin position="105"/>
        <end position="314"/>
    </location>
</feature>
<comment type="caution">
    <text evidence="4">The sequence shown here is derived from an EMBL/GenBank/DDBJ whole genome shotgun (WGS) entry which is preliminary data.</text>
</comment>
<dbReference type="SUPFAM" id="SSF56349">
    <property type="entry name" value="DNA breaking-rejoining enzymes"/>
    <property type="match status" value="1"/>
</dbReference>
<dbReference type="Pfam" id="PF00589">
    <property type="entry name" value="Phage_integrase"/>
    <property type="match status" value="1"/>
</dbReference>
<keyword evidence="1" id="KW-0238">DNA-binding</keyword>
<dbReference type="InterPro" id="IPR002104">
    <property type="entry name" value="Integrase_catalytic"/>
</dbReference>
<gene>
    <name evidence="4" type="ORF">RJN63_19950</name>
</gene>
<dbReference type="Gene3D" id="1.10.150.130">
    <property type="match status" value="1"/>
</dbReference>
<dbReference type="SUPFAM" id="SSF47823">
    <property type="entry name" value="lambda integrase-like, N-terminal domain"/>
    <property type="match status" value="1"/>
</dbReference>